<feature type="compositionally biased region" description="Basic residues" evidence="14">
    <location>
        <begin position="32"/>
        <end position="41"/>
    </location>
</feature>
<feature type="region of interest" description="Disordered" evidence="14">
    <location>
        <begin position="206"/>
        <end position="228"/>
    </location>
</feature>
<comment type="caution">
    <text evidence="15">The sequence shown here is derived from an EMBL/GenBank/DDBJ whole genome shotgun (WGS) entry which is preliminary data.</text>
</comment>
<evidence type="ECO:0000256" key="12">
    <source>
        <dbReference type="ARBA" id="ARBA00023242"/>
    </source>
</evidence>
<evidence type="ECO:0000313" key="16">
    <source>
        <dbReference type="Proteomes" id="UP000465112"/>
    </source>
</evidence>
<dbReference type="InterPro" id="IPR005579">
    <property type="entry name" value="Cgr1-like"/>
</dbReference>
<keyword evidence="11" id="KW-0175">Coiled coil</keyword>
<feature type="region of interest" description="Disordered" evidence="14">
    <location>
        <begin position="1"/>
        <end position="165"/>
    </location>
</feature>
<evidence type="ECO:0000256" key="8">
    <source>
        <dbReference type="ARBA" id="ARBA00022552"/>
    </source>
</evidence>
<evidence type="ECO:0000256" key="7">
    <source>
        <dbReference type="ARBA" id="ARBA00022517"/>
    </source>
</evidence>
<keyword evidence="7" id="KW-0690">Ribosome biogenesis</keyword>
<dbReference type="Proteomes" id="UP000465112">
    <property type="component" value="Chromosome 1"/>
</dbReference>
<comment type="similarity">
    <text evidence="4">Belongs to the CGR1 family.</text>
</comment>
<keyword evidence="8" id="KW-0698">rRNA processing</keyword>
<evidence type="ECO:0000256" key="13">
    <source>
        <dbReference type="ARBA" id="ARBA00093307"/>
    </source>
</evidence>
<dbReference type="GO" id="GO:0006364">
    <property type="term" value="P:rRNA processing"/>
    <property type="evidence" value="ECO:0007669"/>
    <property type="project" value="UniProtKB-KW"/>
</dbReference>
<evidence type="ECO:0000256" key="3">
    <source>
        <dbReference type="ARBA" id="ARBA00004604"/>
    </source>
</evidence>
<evidence type="ECO:0000256" key="1">
    <source>
        <dbReference type="ARBA" id="ARBA00004090"/>
    </source>
</evidence>
<evidence type="ECO:0000256" key="14">
    <source>
        <dbReference type="SAM" id="MobiDB-lite"/>
    </source>
</evidence>
<evidence type="ECO:0000256" key="6">
    <source>
        <dbReference type="ARBA" id="ARBA00022454"/>
    </source>
</evidence>
<evidence type="ECO:0000256" key="9">
    <source>
        <dbReference type="ARBA" id="ARBA00022553"/>
    </source>
</evidence>
<name>A0A6A5FRN7_PERFL</name>
<feature type="compositionally biased region" description="Basic residues" evidence="14">
    <location>
        <begin position="343"/>
        <end position="359"/>
    </location>
</feature>
<sequence>MSKRQTAMSEEHTVAEVVLEEEDVQDTPPLTRRTRSGRKVRTPAALLDSEPPARTPSRRTRRSVLQELPAVEEKNTVNSGQKLESLPAEPEPCDVSEPAKLHTEAAADTDRVDVNGNGPTAVETAPTSSEAVPKKKHRSGSSGKPLTPVIPLGKPKSGRAWKDRNKQRFSAMVRDKPLCSSWEKKMEAKREKELVKQYTLKLKEDKAREKEEKRKRREDNLKRRAENERKSEIVQVIKNTAKIKRMKKKQLRKIEKRDTLALLQKSQKHQRELGESSIHITAKASYTVKSRYVLCNEIQNGSASSDAAPAHCISKCSDNYSSYDHRSHHSRSYDCNSHDGRNHRNHRSHCNHHSHRHDCRSHDRSSHDHSSHDRSSHDRCSHDRCSHDRSSHDRCSHDRCSHDRCSHDRSSHDRCSHDRCSHDRSSHDRCSHEPRSRTHPRLMTATYTTTRYRIASHDRSSHNRHSHDRHSYNCRSNKDHCH</sequence>
<evidence type="ECO:0000256" key="4">
    <source>
        <dbReference type="ARBA" id="ARBA00007869"/>
    </source>
</evidence>
<gene>
    <name evidence="15" type="ORF">PFLUV_G00010150</name>
</gene>
<evidence type="ECO:0000256" key="2">
    <source>
        <dbReference type="ARBA" id="ARBA00004286"/>
    </source>
</evidence>
<reference evidence="15 16" key="1">
    <citation type="submission" date="2019-06" db="EMBL/GenBank/DDBJ databases">
        <title>A chromosome-scale genome assembly of the European perch, Perca fluviatilis.</title>
        <authorList>
            <person name="Roques C."/>
            <person name="Zahm M."/>
            <person name="Cabau C."/>
            <person name="Klopp C."/>
            <person name="Bouchez O."/>
            <person name="Donnadieu C."/>
            <person name="Kuhl H."/>
            <person name="Gislard M."/>
            <person name="Guendouz S."/>
            <person name="Journot L."/>
            <person name="Haffray P."/>
            <person name="Bestin A."/>
            <person name="Morvezen R."/>
            <person name="Feron R."/>
            <person name="Wen M."/>
            <person name="Jouanno E."/>
            <person name="Herpin A."/>
            <person name="Schartl M."/>
            <person name="Postlethwait J."/>
            <person name="Schaerlinger B."/>
            <person name="Chardard D."/>
            <person name="Lecocq T."/>
            <person name="Poncet C."/>
            <person name="Jaffrelo L."/>
            <person name="Lampietro C."/>
            <person name="Guiguen Y."/>
        </authorList>
    </citation>
    <scope>NUCLEOTIDE SEQUENCE [LARGE SCALE GENOMIC DNA]</scope>
    <source>
        <tissue evidence="15">Blood</tissue>
    </source>
</reference>
<evidence type="ECO:0000256" key="11">
    <source>
        <dbReference type="ARBA" id="ARBA00023054"/>
    </source>
</evidence>
<evidence type="ECO:0000313" key="15">
    <source>
        <dbReference type="EMBL" id="KAF1395304.1"/>
    </source>
</evidence>
<dbReference type="PANTHER" id="PTHR13557:SF1">
    <property type="entry name" value="COILED-COIL DOMAIN-CONTAINING PROTEIN 86"/>
    <property type="match status" value="1"/>
</dbReference>
<dbReference type="EMBL" id="VHII01000001">
    <property type="protein sequence ID" value="KAF1395304.1"/>
    <property type="molecule type" value="Genomic_DNA"/>
</dbReference>
<feature type="compositionally biased region" description="Basic and acidic residues" evidence="14">
    <location>
        <begin position="360"/>
        <end position="436"/>
    </location>
</feature>
<accession>A0A6A5FRN7</accession>
<keyword evidence="10" id="KW-0164">Citrullination</keyword>
<feature type="region of interest" description="Disordered" evidence="14">
    <location>
        <begin position="327"/>
        <end position="482"/>
    </location>
</feature>
<dbReference type="PANTHER" id="PTHR13557">
    <property type="entry name" value="COILED-COIL DOMAIN-CONTAINING PROTEIN 86"/>
    <property type="match status" value="1"/>
</dbReference>
<feature type="compositionally biased region" description="Low complexity" evidence="14">
    <location>
        <begin position="444"/>
        <end position="453"/>
    </location>
</feature>
<keyword evidence="9" id="KW-0597">Phosphoprotein</keyword>
<dbReference type="AlphaFoldDB" id="A0A6A5FRN7"/>
<proteinExistence type="inferred from homology"/>
<keyword evidence="6" id="KW-0158">Chromosome</keyword>
<keyword evidence="16" id="KW-1185">Reference proteome</keyword>
<evidence type="ECO:0000256" key="5">
    <source>
        <dbReference type="ARBA" id="ARBA00016738"/>
    </source>
</evidence>
<protein>
    <recommendedName>
        <fullName evidence="5">Coiled-coil domain-containing protein 86</fullName>
    </recommendedName>
</protein>
<dbReference type="GO" id="GO:0005694">
    <property type="term" value="C:chromosome"/>
    <property type="evidence" value="ECO:0007669"/>
    <property type="project" value="UniProtKB-SubCell"/>
</dbReference>
<comment type="function">
    <text evidence="13">Required for proper chromosome segregation during mitosis and error-free mitotic progression.</text>
</comment>
<dbReference type="GO" id="GO:0005730">
    <property type="term" value="C:nucleolus"/>
    <property type="evidence" value="ECO:0007669"/>
    <property type="project" value="UniProtKB-SubCell"/>
</dbReference>
<organism evidence="15 16">
    <name type="scientific">Perca fluviatilis</name>
    <name type="common">European perch</name>
    <dbReference type="NCBI Taxonomy" id="8168"/>
    <lineage>
        <taxon>Eukaryota</taxon>
        <taxon>Metazoa</taxon>
        <taxon>Chordata</taxon>
        <taxon>Craniata</taxon>
        <taxon>Vertebrata</taxon>
        <taxon>Euteleostomi</taxon>
        <taxon>Actinopterygii</taxon>
        <taxon>Neopterygii</taxon>
        <taxon>Teleostei</taxon>
        <taxon>Neoteleostei</taxon>
        <taxon>Acanthomorphata</taxon>
        <taxon>Eupercaria</taxon>
        <taxon>Perciformes</taxon>
        <taxon>Percoidei</taxon>
        <taxon>Percidae</taxon>
        <taxon>Percinae</taxon>
        <taxon>Perca</taxon>
    </lineage>
</organism>
<feature type="compositionally biased region" description="Basic and acidic residues" evidence="14">
    <location>
        <begin position="97"/>
        <end position="113"/>
    </location>
</feature>
<comment type="function">
    <text evidence="1">Involved in nucleolar integrity and required for processing of the pre-rRNA for the 60S ribosome subunit.</text>
</comment>
<dbReference type="Pfam" id="PF03879">
    <property type="entry name" value="Cgr1"/>
    <property type="match status" value="1"/>
</dbReference>
<dbReference type="InterPro" id="IPR026570">
    <property type="entry name" value="CCDC86"/>
</dbReference>
<keyword evidence="12" id="KW-0539">Nucleus</keyword>
<evidence type="ECO:0000256" key="10">
    <source>
        <dbReference type="ARBA" id="ARBA00022934"/>
    </source>
</evidence>
<comment type="subcellular location">
    <subcellularLocation>
        <location evidence="2">Chromosome</location>
    </subcellularLocation>
    <subcellularLocation>
        <location evidence="3">Nucleus</location>
        <location evidence="3">Nucleolus</location>
    </subcellularLocation>
</comment>